<dbReference type="InterPro" id="IPR006439">
    <property type="entry name" value="HAD-SF_hydro_IA"/>
</dbReference>
<keyword evidence="12" id="KW-1185">Reference proteome</keyword>
<comment type="catalytic activity">
    <reaction evidence="8">
        <text>beta-D-glucose 1-phosphate = beta-D-glucose 6-phosphate</text>
        <dbReference type="Rhea" id="RHEA:20113"/>
        <dbReference type="ChEBI" id="CHEBI:57684"/>
        <dbReference type="ChEBI" id="CHEBI:58247"/>
        <dbReference type="EC" id="5.4.2.6"/>
    </reaction>
</comment>
<dbReference type="SUPFAM" id="SSF56784">
    <property type="entry name" value="HAD-like"/>
    <property type="match status" value="1"/>
</dbReference>
<dbReference type="PRINTS" id="PR00413">
    <property type="entry name" value="HADHALOGNASE"/>
</dbReference>
<organism evidence="11 12">
    <name type="scientific">Sphingobacterium populi</name>
    <dbReference type="NCBI Taxonomy" id="1812824"/>
    <lineage>
        <taxon>Bacteria</taxon>
        <taxon>Pseudomonadati</taxon>
        <taxon>Bacteroidota</taxon>
        <taxon>Sphingobacteriia</taxon>
        <taxon>Sphingobacteriales</taxon>
        <taxon>Sphingobacteriaceae</taxon>
        <taxon>Sphingobacterium</taxon>
    </lineage>
</organism>
<keyword evidence="7" id="KW-0119">Carbohydrate metabolism</keyword>
<dbReference type="PANTHER" id="PTHR46193:SF18">
    <property type="entry name" value="HEXITOL PHOSPHATASE B"/>
    <property type="match status" value="1"/>
</dbReference>
<dbReference type="InterPro" id="IPR036412">
    <property type="entry name" value="HAD-like_sf"/>
</dbReference>
<dbReference type="SFLD" id="SFLDS00003">
    <property type="entry name" value="Haloacid_Dehalogenase"/>
    <property type="match status" value="1"/>
</dbReference>
<evidence type="ECO:0000256" key="5">
    <source>
        <dbReference type="ARBA" id="ARBA00022842"/>
    </source>
</evidence>
<dbReference type="EC" id="5.4.2.6" evidence="9"/>
<dbReference type="Proteomes" id="UP001597418">
    <property type="component" value="Unassembled WGS sequence"/>
</dbReference>
<keyword evidence="5" id="KW-0460">Magnesium</keyword>
<evidence type="ECO:0000256" key="8">
    <source>
        <dbReference type="ARBA" id="ARBA00044926"/>
    </source>
</evidence>
<comment type="similarity">
    <text evidence="2">Belongs to the HAD-like hydrolase superfamily. CbbY/CbbZ/Gph/YieH family.</text>
</comment>
<dbReference type="SFLD" id="SFLDG01135">
    <property type="entry name" value="C1.5.6:_HAD__Beta-PGM__Phospha"/>
    <property type="match status" value="1"/>
</dbReference>
<dbReference type="NCBIfam" id="TIGR02009">
    <property type="entry name" value="PGMB-YQAB-SF"/>
    <property type="match status" value="1"/>
</dbReference>
<evidence type="ECO:0000256" key="2">
    <source>
        <dbReference type="ARBA" id="ARBA00006171"/>
    </source>
</evidence>
<evidence type="ECO:0000256" key="6">
    <source>
        <dbReference type="ARBA" id="ARBA00023235"/>
    </source>
</evidence>
<dbReference type="Gene3D" id="1.10.150.240">
    <property type="entry name" value="Putative phosphatase, domain 2"/>
    <property type="match status" value="1"/>
</dbReference>
<dbReference type="EMBL" id="JBHUMB010000014">
    <property type="protein sequence ID" value="MFD2744564.1"/>
    <property type="molecule type" value="Genomic_DNA"/>
</dbReference>
<proteinExistence type="inferred from homology"/>
<dbReference type="InterPro" id="IPR023214">
    <property type="entry name" value="HAD_sf"/>
</dbReference>
<sequence length="227" mass="25452">MSLHTEHTSSNKSAVIFDMDGVIADTNPYHAKAFESFFDKYQVEYTQEAFEKHMYGKHNSYIMQHFFGKPFSPQEIATLESEKEGLFREIYKEAAKPVYGLVEFLHDLKKHGFLLGVATSAPRANMDLVLDALGIRDLFQSTLSSEDVKLHKPHPEVYLKSAELLGVSPERAMVFEDSFSGVTAGTAAGMKVTGVLTSHQKEELPPCVAYIRDYRDINAPTVISLLK</sequence>
<keyword evidence="6" id="KW-0413">Isomerase</keyword>
<gene>
    <name evidence="11" type="ORF">ACFSQ6_14290</name>
</gene>
<comment type="cofactor">
    <cofactor evidence="1">
        <name>Mg(2+)</name>
        <dbReference type="ChEBI" id="CHEBI:18420"/>
    </cofactor>
</comment>
<dbReference type="InterPro" id="IPR051600">
    <property type="entry name" value="Beta-PGM-like"/>
</dbReference>
<evidence type="ECO:0000256" key="3">
    <source>
        <dbReference type="ARBA" id="ARBA00022553"/>
    </source>
</evidence>
<dbReference type="GO" id="GO:0016787">
    <property type="term" value="F:hydrolase activity"/>
    <property type="evidence" value="ECO:0007669"/>
    <property type="project" value="UniProtKB-KW"/>
</dbReference>
<keyword evidence="4" id="KW-0479">Metal-binding</keyword>
<dbReference type="InterPro" id="IPR023198">
    <property type="entry name" value="PGP-like_dom2"/>
</dbReference>
<dbReference type="InterPro" id="IPR041492">
    <property type="entry name" value="HAD_2"/>
</dbReference>
<evidence type="ECO:0000313" key="12">
    <source>
        <dbReference type="Proteomes" id="UP001597418"/>
    </source>
</evidence>
<evidence type="ECO:0000256" key="9">
    <source>
        <dbReference type="ARBA" id="ARBA00044968"/>
    </source>
</evidence>
<keyword evidence="3" id="KW-0597">Phosphoprotein</keyword>
<accession>A0ABW5UIG4</accession>
<keyword evidence="11" id="KW-0378">Hydrolase</keyword>
<protein>
    <recommendedName>
        <fullName evidence="10">Beta-phosphoglucomutase</fullName>
        <ecNumber evidence="9">5.4.2.6</ecNumber>
    </recommendedName>
</protein>
<comment type="caution">
    <text evidence="11">The sequence shown here is derived from an EMBL/GenBank/DDBJ whole genome shotgun (WGS) entry which is preliminary data.</text>
</comment>
<dbReference type="RefSeq" id="WP_066752093.1">
    <property type="nucleotide sequence ID" value="NZ_JBHUMB010000014.1"/>
</dbReference>
<dbReference type="Pfam" id="PF13419">
    <property type="entry name" value="HAD_2"/>
    <property type="match status" value="1"/>
</dbReference>
<name>A0ABW5UIG4_9SPHI</name>
<dbReference type="SFLD" id="SFLDG01129">
    <property type="entry name" value="C1.5:_HAD__Beta-PGM__Phosphata"/>
    <property type="match status" value="1"/>
</dbReference>
<dbReference type="Gene3D" id="3.40.50.1000">
    <property type="entry name" value="HAD superfamily/HAD-like"/>
    <property type="match status" value="1"/>
</dbReference>
<dbReference type="PANTHER" id="PTHR46193">
    <property type="entry name" value="6-PHOSPHOGLUCONATE PHOSPHATASE"/>
    <property type="match status" value="1"/>
</dbReference>
<reference evidence="12" key="1">
    <citation type="journal article" date="2019" name="Int. J. Syst. Evol. Microbiol.">
        <title>The Global Catalogue of Microorganisms (GCM) 10K type strain sequencing project: providing services to taxonomists for standard genome sequencing and annotation.</title>
        <authorList>
            <consortium name="The Broad Institute Genomics Platform"/>
            <consortium name="The Broad Institute Genome Sequencing Center for Infectious Disease"/>
            <person name="Wu L."/>
            <person name="Ma J."/>
        </authorList>
    </citation>
    <scope>NUCLEOTIDE SEQUENCE [LARGE SCALE GENOMIC DNA]</scope>
    <source>
        <strain evidence="12">KCTC 42247</strain>
    </source>
</reference>
<dbReference type="InterPro" id="IPR010976">
    <property type="entry name" value="B-phosphoglucomutase_hydrolase"/>
</dbReference>
<dbReference type="NCBIfam" id="TIGR01509">
    <property type="entry name" value="HAD-SF-IA-v3"/>
    <property type="match status" value="1"/>
</dbReference>
<evidence type="ECO:0000313" key="11">
    <source>
        <dbReference type="EMBL" id="MFD2744564.1"/>
    </source>
</evidence>
<evidence type="ECO:0000256" key="1">
    <source>
        <dbReference type="ARBA" id="ARBA00001946"/>
    </source>
</evidence>
<evidence type="ECO:0000256" key="10">
    <source>
        <dbReference type="ARBA" id="ARBA00044991"/>
    </source>
</evidence>
<evidence type="ECO:0000256" key="7">
    <source>
        <dbReference type="ARBA" id="ARBA00023277"/>
    </source>
</evidence>
<dbReference type="CDD" id="cd07505">
    <property type="entry name" value="HAD_BPGM-like"/>
    <property type="match status" value="1"/>
</dbReference>
<evidence type="ECO:0000256" key="4">
    <source>
        <dbReference type="ARBA" id="ARBA00022723"/>
    </source>
</evidence>